<reference evidence="2" key="1">
    <citation type="submission" date="2022-10" db="EMBL/GenBank/DDBJ databases">
        <authorList>
            <person name="Chen Y."/>
            <person name="Dougan E. K."/>
            <person name="Chan C."/>
            <person name="Rhodes N."/>
            <person name="Thang M."/>
        </authorList>
    </citation>
    <scope>NUCLEOTIDE SEQUENCE</scope>
</reference>
<gene>
    <name evidence="2" type="ORF">C1SCF055_LOCUS11089</name>
</gene>
<proteinExistence type="predicted"/>
<dbReference type="EMBL" id="CAMXCT010000806">
    <property type="protein sequence ID" value="CAI3983480.1"/>
    <property type="molecule type" value="Genomic_DNA"/>
</dbReference>
<dbReference type="EMBL" id="CAMXCT020000806">
    <property type="protein sequence ID" value="CAL1136855.1"/>
    <property type="molecule type" value="Genomic_DNA"/>
</dbReference>
<dbReference type="AlphaFoldDB" id="A0A9P1FQX6"/>
<evidence type="ECO:0000313" key="2">
    <source>
        <dbReference type="EMBL" id="CAI3983480.1"/>
    </source>
</evidence>
<evidence type="ECO:0000313" key="3">
    <source>
        <dbReference type="EMBL" id="CAL1136855.1"/>
    </source>
</evidence>
<keyword evidence="4" id="KW-1185">Reference proteome</keyword>
<dbReference type="OrthoDB" id="10611825at2759"/>
<feature type="signal peptide" evidence="1">
    <location>
        <begin position="1"/>
        <end position="15"/>
    </location>
</feature>
<evidence type="ECO:0000313" key="4">
    <source>
        <dbReference type="Proteomes" id="UP001152797"/>
    </source>
</evidence>
<keyword evidence="1" id="KW-0732">Signal</keyword>
<protein>
    <submittedName>
        <fullName evidence="2">Uncharacterized protein</fullName>
    </submittedName>
</protein>
<feature type="chain" id="PRO_5043272150" evidence="1">
    <location>
        <begin position="16"/>
        <end position="346"/>
    </location>
</feature>
<comment type="caution">
    <text evidence="2">The sequence shown here is derived from an EMBL/GenBank/DDBJ whole genome shotgun (WGS) entry which is preliminary data.</text>
</comment>
<dbReference type="EMBL" id="CAMXCT030000806">
    <property type="protein sequence ID" value="CAL4770792.1"/>
    <property type="molecule type" value="Genomic_DNA"/>
</dbReference>
<organism evidence="2">
    <name type="scientific">Cladocopium goreaui</name>
    <dbReference type="NCBI Taxonomy" id="2562237"/>
    <lineage>
        <taxon>Eukaryota</taxon>
        <taxon>Sar</taxon>
        <taxon>Alveolata</taxon>
        <taxon>Dinophyceae</taxon>
        <taxon>Suessiales</taxon>
        <taxon>Symbiodiniaceae</taxon>
        <taxon>Cladocopium</taxon>
    </lineage>
</organism>
<dbReference type="Proteomes" id="UP001152797">
    <property type="component" value="Unassembled WGS sequence"/>
</dbReference>
<name>A0A9P1FQX6_9DINO</name>
<sequence length="346" mass="39103">MSLSKLLFFIHQVLGISDCDDCGPARSQQLLQTSVHSLRSSPIFRFDEDKMWGLDKNKNSSWRVVRKEKDCILRFPAFNSSGELESRFSLGVCLRPWSSERWRVDLALPAGYGRTHPGANPSFVPLPETLKTSFPFGKWFAVSRFGWARCPGMQDFDHRPEVEYLRNLWCSGSYAAVLGSDFNVQAVSKIELEGGDWANAISDVRLWPSGEDLIVSFVPYFFYDTHHALVAKLYASSVDGNLKVWVDRREVRRAESCKHPQDYAKKNFGFLRSGLDIFVLDKIFPTAVSLVNLSVLDGALEPEMLRSNHTHSYGTTHVAPFCMESVVTGSESNYSPWHGCNLAEMN</sequence>
<reference evidence="3" key="2">
    <citation type="submission" date="2024-04" db="EMBL/GenBank/DDBJ databases">
        <authorList>
            <person name="Chen Y."/>
            <person name="Shah S."/>
            <person name="Dougan E. K."/>
            <person name="Thang M."/>
            <person name="Chan C."/>
        </authorList>
    </citation>
    <scope>NUCLEOTIDE SEQUENCE [LARGE SCALE GENOMIC DNA]</scope>
</reference>
<accession>A0A9P1FQX6</accession>
<evidence type="ECO:0000256" key="1">
    <source>
        <dbReference type="SAM" id="SignalP"/>
    </source>
</evidence>